<accession>A0AAD7MUC1</accession>
<protein>
    <submittedName>
        <fullName evidence="1">Uncharacterized protein</fullName>
    </submittedName>
</protein>
<keyword evidence="2" id="KW-1185">Reference proteome</keyword>
<name>A0AAD7MUC1_9AGAR</name>
<sequence>MPLGAMLTSYALSTSSGLTTATVLKIMKASGKRRARANSAELDLHRIRVSTQKFVSRAQLDDLPAIPDHDIKLVTIPHVILSVAMRDTSLEETDLTQIPFRQRAQ</sequence>
<comment type="caution">
    <text evidence="1">The sequence shown here is derived from an EMBL/GenBank/DDBJ whole genome shotgun (WGS) entry which is preliminary data.</text>
</comment>
<dbReference type="EMBL" id="JARKIB010000141">
    <property type="protein sequence ID" value="KAJ7732979.1"/>
    <property type="molecule type" value="Genomic_DNA"/>
</dbReference>
<proteinExistence type="predicted"/>
<evidence type="ECO:0000313" key="2">
    <source>
        <dbReference type="Proteomes" id="UP001215598"/>
    </source>
</evidence>
<evidence type="ECO:0000313" key="1">
    <source>
        <dbReference type="EMBL" id="KAJ7732979.1"/>
    </source>
</evidence>
<gene>
    <name evidence="1" type="ORF">B0H16DRAFT_1580237</name>
</gene>
<dbReference type="Proteomes" id="UP001215598">
    <property type="component" value="Unassembled WGS sequence"/>
</dbReference>
<organism evidence="1 2">
    <name type="scientific">Mycena metata</name>
    <dbReference type="NCBI Taxonomy" id="1033252"/>
    <lineage>
        <taxon>Eukaryota</taxon>
        <taxon>Fungi</taxon>
        <taxon>Dikarya</taxon>
        <taxon>Basidiomycota</taxon>
        <taxon>Agaricomycotina</taxon>
        <taxon>Agaricomycetes</taxon>
        <taxon>Agaricomycetidae</taxon>
        <taxon>Agaricales</taxon>
        <taxon>Marasmiineae</taxon>
        <taxon>Mycenaceae</taxon>
        <taxon>Mycena</taxon>
    </lineage>
</organism>
<reference evidence="1" key="1">
    <citation type="submission" date="2023-03" db="EMBL/GenBank/DDBJ databases">
        <title>Massive genome expansion in bonnet fungi (Mycena s.s.) driven by repeated elements and novel gene families across ecological guilds.</title>
        <authorList>
            <consortium name="Lawrence Berkeley National Laboratory"/>
            <person name="Harder C.B."/>
            <person name="Miyauchi S."/>
            <person name="Viragh M."/>
            <person name="Kuo A."/>
            <person name="Thoen E."/>
            <person name="Andreopoulos B."/>
            <person name="Lu D."/>
            <person name="Skrede I."/>
            <person name="Drula E."/>
            <person name="Henrissat B."/>
            <person name="Morin E."/>
            <person name="Kohler A."/>
            <person name="Barry K."/>
            <person name="LaButti K."/>
            <person name="Morin E."/>
            <person name="Salamov A."/>
            <person name="Lipzen A."/>
            <person name="Mereny Z."/>
            <person name="Hegedus B."/>
            <person name="Baldrian P."/>
            <person name="Stursova M."/>
            <person name="Weitz H."/>
            <person name="Taylor A."/>
            <person name="Grigoriev I.V."/>
            <person name="Nagy L.G."/>
            <person name="Martin F."/>
            <person name="Kauserud H."/>
        </authorList>
    </citation>
    <scope>NUCLEOTIDE SEQUENCE</scope>
    <source>
        <strain evidence="1">CBHHK182m</strain>
    </source>
</reference>
<dbReference type="AlphaFoldDB" id="A0AAD7MUC1"/>